<dbReference type="EMBL" id="CAIY01000027">
    <property type="protein sequence ID" value="CCH66624.1"/>
    <property type="molecule type" value="Genomic_DNA"/>
</dbReference>
<dbReference type="AlphaFoldDB" id="M1WQX6"/>
<dbReference type="Gene3D" id="1.10.490.20">
    <property type="entry name" value="Phycocyanins"/>
    <property type="match status" value="1"/>
</dbReference>
<keyword evidence="7 14" id="KW-0605">Phycobilisome</keyword>
<evidence type="ECO:0000256" key="1">
    <source>
        <dbReference type="ARBA" id="ARBA00004445"/>
    </source>
</evidence>
<keyword evidence="6" id="KW-0042">Antenna complex</keyword>
<keyword evidence="11 14" id="KW-0472">Membrane</keyword>
<evidence type="ECO:0000256" key="5">
    <source>
        <dbReference type="ARBA" id="ARBA00022531"/>
    </source>
</evidence>
<dbReference type="InterPro" id="IPR009050">
    <property type="entry name" value="Globin-like_sf"/>
</dbReference>
<evidence type="ECO:0000256" key="7">
    <source>
        <dbReference type="ARBA" id="ARBA00022738"/>
    </source>
</evidence>
<evidence type="ECO:0000256" key="4">
    <source>
        <dbReference type="ARBA" id="ARBA00022481"/>
    </source>
</evidence>
<evidence type="ECO:0000256" key="9">
    <source>
        <dbReference type="ARBA" id="ARBA00022991"/>
    </source>
</evidence>
<evidence type="ECO:0000256" key="12">
    <source>
        <dbReference type="ARBA" id="ARBA00023307"/>
    </source>
</evidence>
<keyword evidence="3 14" id="KW-0813">Transport</keyword>
<evidence type="ECO:0000256" key="6">
    <source>
        <dbReference type="ARBA" id="ARBA00022549"/>
    </source>
</evidence>
<dbReference type="STRING" id="1165094.RINTHH_4690"/>
<gene>
    <name evidence="15" type="ORF">RINTHH_4690</name>
</gene>
<name>M1WQX6_9NOST</name>
<dbReference type="Pfam" id="PF00502">
    <property type="entry name" value="Phycobilisome"/>
    <property type="match status" value="1"/>
</dbReference>
<evidence type="ECO:0000256" key="2">
    <source>
        <dbReference type="ARBA" id="ARBA00008182"/>
    </source>
</evidence>
<reference evidence="16" key="2">
    <citation type="submission" date="2016-01" db="EMBL/GenBank/DDBJ databases">
        <title>Diatom-associated endosymboitic cyanobacterium lacks core nitrogen metabolism enzymes.</title>
        <authorList>
            <person name="Hilton J.A."/>
            <person name="Foster R.A."/>
            <person name="Tripp H.J."/>
            <person name="Carter B.J."/>
            <person name="Zehr J.P."/>
            <person name="Villareal T.A."/>
        </authorList>
    </citation>
    <scope>NUCLEOTIDE SEQUENCE [LARGE SCALE GENOMIC DNA]</scope>
    <source>
        <strain evidence="16">HH01</strain>
    </source>
</reference>
<comment type="similarity">
    <text evidence="2 14">Belongs to the phycobiliprotein family.</text>
</comment>
<comment type="subcellular location">
    <subcellularLocation>
        <location evidence="1 14">Cellular thylakoid membrane</location>
        <topology evidence="1 14">Peripheral membrane protein</topology>
        <orientation evidence="1 14">Cytoplasmic side</orientation>
    </subcellularLocation>
</comment>
<dbReference type="RefSeq" id="WP_008232334.1">
    <property type="nucleotide sequence ID" value="NZ_CAIY01000027.1"/>
</dbReference>
<evidence type="ECO:0000256" key="3">
    <source>
        <dbReference type="ARBA" id="ARBA00022448"/>
    </source>
</evidence>
<proteinExistence type="inferred from homology"/>
<dbReference type="InterPro" id="IPR038719">
    <property type="entry name" value="Phycobilisome_asu/bsu_sf"/>
</dbReference>
<reference evidence="15 16" key="1">
    <citation type="submission" date="2012-05" db="EMBL/GenBank/DDBJ databases">
        <authorList>
            <person name="Hilton J."/>
        </authorList>
    </citation>
    <scope>NUCLEOTIDE SEQUENCE [LARGE SCALE GENOMIC DNA]</scope>
    <source>
        <strain evidence="15 16">HH01</strain>
    </source>
</reference>
<dbReference type="PANTHER" id="PTHR34011">
    <property type="entry name" value="PHYCOBILISOME 32.1 KDA LINKER POLYPEPTIDE, PHYCOCYANIN-ASSOCIATED, ROD 2-RELATED"/>
    <property type="match status" value="1"/>
</dbReference>
<keyword evidence="9 14" id="KW-0157">Chromophore</keyword>
<feature type="binding site" evidence="13">
    <location>
        <position position="108"/>
    </location>
    <ligand>
        <name>(2R,3E)-phycocyanobilin</name>
        <dbReference type="ChEBI" id="CHEBI:85275"/>
        <label>1</label>
    </ligand>
</feature>
<keyword evidence="8 14" id="KW-0249">Electron transport</keyword>
<evidence type="ECO:0000256" key="10">
    <source>
        <dbReference type="ARBA" id="ARBA00023078"/>
    </source>
</evidence>
<dbReference type="PIRSF" id="PIRSF000081">
    <property type="entry name" value="Phycocyanin"/>
    <property type="match status" value="1"/>
</dbReference>
<evidence type="ECO:0000313" key="15">
    <source>
        <dbReference type="EMBL" id="CCH66624.1"/>
    </source>
</evidence>
<dbReference type="SUPFAM" id="SSF46458">
    <property type="entry name" value="Globin-like"/>
    <property type="match status" value="1"/>
</dbReference>
<keyword evidence="5 14" id="KW-0602">Photosynthesis</keyword>
<dbReference type="Proteomes" id="UP000053051">
    <property type="component" value="Unassembled WGS sequence"/>
</dbReference>
<accession>M1WQX6</accession>
<dbReference type="PANTHER" id="PTHR34011:SF2">
    <property type="entry name" value="ALLOPHYCOCYANIN ALPHA CHAIN"/>
    <property type="match status" value="1"/>
</dbReference>
<dbReference type="GO" id="GO:0030089">
    <property type="term" value="C:phycobilisome"/>
    <property type="evidence" value="ECO:0007669"/>
    <property type="project" value="UniProtKB-KW"/>
</dbReference>
<keyword evidence="12 14" id="KW-0089">Bile pigment</keyword>
<evidence type="ECO:0000313" key="16">
    <source>
        <dbReference type="Proteomes" id="UP000053051"/>
    </source>
</evidence>
<evidence type="ECO:0000256" key="11">
    <source>
        <dbReference type="ARBA" id="ARBA00023136"/>
    </source>
</evidence>
<keyword evidence="4" id="KW-0488">Methylation</keyword>
<dbReference type="InterPro" id="IPR012128">
    <property type="entry name" value="Phycobilisome_asu/bsu"/>
</dbReference>
<comment type="caution">
    <text evidence="15">The sequence shown here is derived from an EMBL/GenBank/DDBJ whole genome shotgun (WGS) entry which is preliminary data.</text>
</comment>
<evidence type="ECO:0000256" key="13">
    <source>
        <dbReference type="PIRSR" id="PIRSR000081-1"/>
    </source>
</evidence>
<protein>
    <submittedName>
        <fullName evidence="15">Allophycocyanin alpha chain</fullName>
    </submittedName>
</protein>
<keyword evidence="10 14" id="KW-0793">Thylakoid</keyword>
<dbReference type="GO" id="GO:0015979">
    <property type="term" value="P:photosynthesis"/>
    <property type="evidence" value="ECO:0007669"/>
    <property type="project" value="UniProtKB-KW"/>
</dbReference>
<sequence>MVQLSAKAKELIPKAKIISFKSWQKTHPEKVIAILISADNDRVYLSDKDLQKIQALLPHTSSLISIAKTLRDHATEIVDEARKILLKQFPGITEFGGALYPPFRAEACWLDFWHFTRCVTYGIIGGSSQFTSSEGLGYMKLLYKELQVPLDAMVSGLESIKFASIKYIDSGQHQLVYPYFDHLIQKLSDFRNS</sequence>
<dbReference type="GO" id="GO:0031676">
    <property type="term" value="C:plasma membrane-derived thylakoid membrane"/>
    <property type="evidence" value="ECO:0007669"/>
    <property type="project" value="UniProtKB-SubCell"/>
</dbReference>
<dbReference type="CDD" id="cd12130">
    <property type="entry name" value="Apl"/>
    <property type="match status" value="1"/>
</dbReference>
<evidence type="ECO:0000256" key="8">
    <source>
        <dbReference type="ARBA" id="ARBA00022982"/>
    </source>
</evidence>
<dbReference type="OrthoDB" id="552660at2"/>
<evidence type="ECO:0000256" key="14">
    <source>
        <dbReference type="RuleBase" id="RU004438"/>
    </source>
</evidence>
<organism evidence="15 16">
    <name type="scientific">Richelia intracellularis HH01</name>
    <dbReference type="NCBI Taxonomy" id="1165094"/>
    <lineage>
        <taxon>Bacteria</taxon>
        <taxon>Bacillati</taxon>
        <taxon>Cyanobacteriota</taxon>
        <taxon>Cyanophyceae</taxon>
        <taxon>Nostocales</taxon>
        <taxon>Nostocaceae</taxon>
        <taxon>Richelia</taxon>
    </lineage>
</organism>
<keyword evidence="16" id="KW-1185">Reference proteome</keyword>